<keyword evidence="12" id="KW-1278">Translocase</keyword>
<evidence type="ECO:0000256" key="14">
    <source>
        <dbReference type="ARBA" id="ARBA00023225"/>
    </source>
</evidence>
<evidence type="ECO:0000256" key="13">
    <source>
        <dbReference type="ARBA" id="ARBA00023065"/>
    </source>
</evidence>
<evidence type="ECO:0000256" key="5">
    <source>
        <dbReference type="ARBA" id="ARBA00022448"/>
    </source>
</evidence>
<evidence type="ECO:0000256" key="12">
    <source>
        <dbReference type="ARBA" id="ARBA00022967"/>
    </source>
</evidence>
<dbReference type="GO" id="GO:0005524">
    <property type="term" value="F:ATP binding"/>
    <property type="evidence" value="ECO:0007669"/>
    <property type="project" value="UniProtKB-KW"/>
</dbReference>
<comment type="subcellular location">
    <subcellularLocation>
        <location evidence="1">Cytoplasm</location>
    </subcellularLocation>
</comment>
<reference evidence="18 20" key="2">
    <citation type="submission" date="2024-03" db="EMBL/GenBank/DDBJ databases">
        <authorList>
            <person name="Alaster D. Moffat"/>
            <person name="Govind Chandra"/>
            <person name="Andrew W. Truman"/>
        </authorList>
    </citation>
    <scope>NUCLEOTIDE SEQUENCE [LARGE SCALE GENOMIC DNA]</scope>
    <source>
        <strain evidence="18">PS652</strain>
    </source>
</reference>
<dbReference type="PANTHER" id="PTHR15184:SF81">
    <property type="entry name" value="FLAGELLUM-SPECIFIC ATP SYNTHASE"/>
    <property type="match status" value="1"/>
</dbReference>
<comment type="catalytic activity">
    <reaction evidence="16">
        <text>ATP + H2O + cellular proteinSide 1 = ADP + phosphate + cellular proteinSide 2.</text>
        <dbReference type="EC" id="7.4.2.8"/>
    </reaction>
</comment>
<keyword evidence="8" id="KW-0375">Hydrogen ion transport</keyword>
<accession>A0A5E6TA05</accession>
<dbReference type="GO" id="GO:0071973">
    <property type="term" value="P:bacterial-type flagellum-dependent cell motility"/>
    <property type="evidence" value="ECO:0007669"/>
    <property type="project" value="InterPro"/>
</dbReference>
<dbReference type="GO" id="GO:0030257">
    <property type="term" value="C:type III protein secretion system complex"/>
    <property type="evidence" value="ECO:0007669"/>
    <property type="project" value="InterPro"/>
</dbReference>
<dbReference type="GO" id="GO:0030254">
    <property type="term" value="P:protein secretion by the type III secretion system"/>
    <property type="evidence" value="ECO:0007669"/>
    <property type="project" value="InterPro"/>
</dbReference>
<organism evidence="19">
    <name type="scientific">Pseudomonas fluorescens</name>
    <dbReference type="NCBI Taxonomy" id="294"/>
    <lineage>
        <taxon>Bacteria</taxon>
        <taxon>Pseudomonadati</taxon>
        <taxon>Pseudomonadota</taxon>
        <taxon>Gammaproteobacteria</taxon>
        <taxon>Pseudomonadales</taxon>
        <taxon>Pseudomonadaceae</taxon>
        <taxon>Pseudomonas</taxon>
    </lineage>
</organism>
<dbReference type="InterPro" id="IPR000194">
    <property type="entry name" value="ATPase_F1/V1/A1_a/bsu_nucl-bd"/>
</dbReference>
<dbReference type="CDD" id="cd18117">
    <property type="entry name" value="ATP-synt_flagellum-secretory_path_III_N"/>
    <property type="match status" value="1"/>
</dbReference>
<dbReference type="SMART" id="SM00382">
    <property type="entry name" value="AAA"/>
    <property type="match status" value="1"/>
</dbReference>
<dbReference type="EMBL" id="OZ024668">
    <property type="protein sequence ID" value="CAK9890537.1"/>
    <property type="molecule type" value="Genomic_DNA"/>
</dbReference>
<dbReference type="GO" id="GO:0016887">
    <property type="term" value="F:ATP hydrolysis activity"/>
    <property type="evidence" value="ECO:0007669"/>
    <property type="project" value="InterPro"/>
</dbReference>
<dbReference type="GO" id="GO:0008564">
    <property type="term" value="F:protein-exporting ATPase activity"/>
    <property type="evidence" value="ECO:0007669"/>
    <property type="project" value="UniProtKB-EC"/>
</dbReference>
<dbReference type="Pfam" id="PF18269">
    <property type="entry name" value="T3SS_ATPase_C"/>
    <property type="match status" value="1"/>
</dbReference>
<dbReference type="InterPro" id="IPR005714">
    <property type="entry name" value="ATPase_T3SS_FliI/YscN"/>
</dbReference>
<dbReference type="InterPro" id="IPR020005">
    <property type="entry name" value="FliI_clade1"/>
</dbReference>
<evidence type="ECO:0000259" key="17">
    <source>
        <dbReference type="SMART" id="SM00382"/>
    </source>
</evidence>
<dbReference type="Gene3D" id="3.40.50.12240">
    <property type="match status" value="1"/>
</dbReference>
<keyword evidence="5" id="KW-0813">Transport</keyword>
<keyword evidence="11" id="KW-0653">Protein transport</keyword>
<protein>
    <recommendedName>
        <fullName evidence="4">Flagellum-specific ATP synthase</fullName>
        <ecNumber evidence="3">7.1.2.2</ecNumber>
    </recommendedName>
</protein>
<keyword evidence="14" id="KW-1006">Bacterial flagellum protein export</keyword>
<evidence type="ECO:0000256" key="6">
    <source>
        <dbReference type="ARBA" id="ARBA00022490"/>
    </source>
</evidence>
<evidence type="ECO:0000256" key="4">
    <source>
        <dbReference type="ARBA" id="ARBA00020580"/>
    </source>
</evidence>
<evidence type="ECO:0000256" key="3">
    <source>
        <dbReference type="ARBA" id="ARBA00012473"/>
    </source>
</evidence>
<dbReference type="FunFam" id="3.40.50.12240:FF:000002">
    <property type="entry name" value="Flagellum-specific ATP synthase FliI"/>
    <property type="match status" value="1"/>
</dbReference>
<dbReference type="GO" id="GO:0044780">
    <property type="term" value="P:bacterial-type flagellum assembly"/>
    <property type="evidence" value="ECO:0007669"/>
    <property type="project" value="InterPro"/>
</dbReference>
<keyword evidence="10" id="KW-0067">ATP-binding</keyword>
<dbReference type="Pfam" id="PF00006">
    <property type="entry name" value="ATP-synt_ab"/>
    <property type="match status" value="1"/>
</dbReference>
<evidence type="ECO:0000256" key="2">
    <source>
        <dbReference type="ARBA" id="ARBA00008936"/>
    </source>
</evidence>
<evidence type="ECO:0000313" key="20">
    <source>
        <dbReference type="Proteomes" id="UP000326595"/>
    </source>
</evidence>
<evidence type="ECO:0000256" key="7">
    <source>
        <dbReference type="ARBA" id="ARBA00022741"/>
    </source>
</evidence>
<dbReference type="InterPro" id="IPR027417">
    <property type="entry name" value="P-loop_NTPase"/>
</dbReference>
<keyword evidence="13" id="KW-0406">Ion transport</keyword>
<dbReference type="NCBIfam" id="TIGR03496">
    <property type="entry name" value="FliI_clade1"/>
    <property type="match status" value="1"/>
</dbReference>
<feature type="domain" description="AAA+ ATPase" evidence="17">
    <location>
        <begin position="167"/>
        <end position="350"/>
    </location>
</feature>
<evidence type="ECO:0000256" key="15">
    <source>
        <dbReference type="ARBA" id="ARBA00023310"/>
    </source>
</evidence>
<evidence type="ECO:0000256" key="11">
    <source>
        <dbReference type="ARBA" id="ARBA00022927"/>
    </source>
</evidence>
<dbReference type="InterPro" id="IPR050053">
    <property type="entry name" value="ATPase_alpha/beta_chains"/>
</dbReference>
<evidence type="ECO:0000256" key="9">
    <source>
        <dbReference type="ARBA" id="ARBA00022795"/>
    </source>
</evidence>
<dbReference type="GO" id="GO:0046933">
    <property type="term" value="F:proton-transporting ATP synthase activity, rotational mechanism"/>
    <property type="evidence" value="ECO:0007669"/>
    <property type="project" value="TreeGrafter"/>
</dbReference>
<keyword evidence="7" id="KW-0547">Nucleotide-binding</keyword>
<reference evidence="19" key="1">
    <citation type="submission" date="2019-09" db="EMBL/GenBank/DDBJ databases">
        <authorList>
            <person name="Chandra G."/>
            <person name="Truman W A."/>
        </authorList>
    </citation>
    <scope>NUCLEOTIDE SEQUENCE [LARGE SCALE GENOMIC DNA]</scope>
    <source>
        <strain evidence="19">PS652</strain>
    </source>
</reference>
<evidence type="ECO:0000256" key="1">
    <source>
        <dbReference type="ARBA" id="ARBA00004496"/>
    </source>
</evidence>
<dbReference type="InterPro" id="IPR020003">
    <property type="entry name" value="ATPase_a/bsu_AS"/>
</dbReference>
<evidence type="ECO:0000256" key="8">
    <source>
        <dbReference type="ARBA" id="ARBA00022781"/>
    </source>
</evidence>
<keyword evidence="6" id="KW-0963">Cytoplasm</keyword>
<dbReference type="EC" id="7.1.2.2" evidence="3"/>
<sequence>MRLERTSFGKRLGAYADAVNLPSQPVVEGRLLRMVGLTLEAEGLRAAVGSRCVVINDDSYHPVRVEAEVMGFAGGKVFLMPVGSVAGIAPGARVVPLADSGRLPMGMSMLGRVLDGAGRALDGKGGMKAEDWVPMDGPTINPLNRDPISQPLDVGIRSINGLLTVGRGQRLGLFAGTGVGKSVLLGMMTRFTEADIIVVGLIGERGREVKEFIEHILGEEGLKRSVVVASPADDAPLMRLRAAMYCTRIAEYFRDKGKNVLLLMDSLTRFAQAQREIALAIGEPPATKGYPPSVFAKLPKLVERAGNGEAGGGSITAFYTVLSEGDDQQDPIADSARGVLDGHIVLSRRLAEEGHYPAIDIEASISRVMPQVVSPEQMTEAQQFKQLWSRLSQSRDLISVGAYVAGGDAETDLAIALQPRLVHFLRQGLNDNVGMQQSREHLASVFAQPAAGG</sequence>
<evidence type="ECO:0000256" key="10">
    <source>
        <dbReference type="ARBA" id="ARBA00022840"/>
    </source>
</evidence>
<dbReference type="GO" id="GO:0005737">
    <property type="term" value="C:cytoplasm"/>
    <property type="evidence" value="ECO:0007669"/>
    <property type="project" value="UniProtKB-SubCell"/>
</dbReference>
<dbReference type="EMBL" id="CABVHG010000015">
    <property type="protein sequence ID" value="VVM90189.1"/>
    <property type="molecule type" value="Genomic_DNA"/>
</dbReference>
<gene>
    <name evidence="19" type="primary">fliI</name>
    <name evidence="19" type="ORF">PS652_02742</name>
    <name evidence="18" type="ORF">PS652_03381</name>
</gene>
<dbReference type="InterPro" id="IPR003593">
    <property type="entry name" value="AAA+_ATPase"/>
</dbReference>
<dbReference type="InterPro" id="IPR040627">
    <property type="entry name" value="T3SS_ATPase_C"/>
</dbReference>
<keyword evidence="9" id="KW-1005">Bacterial flagellum biogenesis</keyword>
<evidence type="ECO:0000313" key="18">
    <source>
        <dbReference type="EMBL" id="CAK9890537.1"/>
    </source>
</evidence>
<dbReference type="NCBIfam" id="TIGR01026">
    <property type="entry name" value="fliI_yscN"/>
    <property type="match status" value="1"/>
</dbReference>
<dbReference type="SUPFAM" id="SSF52540">
    <property type="entry name" value="P-loop containing nucleoside triphosphate hydrolases"/>
    <property type="match status" value="1"/>
</dbReference>
<evidence type="ECO:0000313" key="19">
    <source>
        <dbReference type="EMBL" id="VVM90189.1"/>
    </source>
</evidence>
<dbReference type="AlphaFoldDB" id="A0A5E6TA05"/>
<proteinExistence type="inferred from homology"/>
<dbReference type="RefSeq" id="WP_038996380.1">
    <property type="nucleotide sequence ID" value="NZ_OZ024668.1"/>
</dbReference>
<evidence type="ECO:0000256" key="16">
    <source>
        <dbReference type="ARBA" id="ARBA00034006"/>
    </source>
</evidence>
<keyword evidence="15" id="KW-0066">ATP synthesis</keyword>
<dbReference type="PANTHER" id="PTHR15184">
    <property type="entry name" value="ATP SYNTHASE"/>
    <property type="match status" value="1"/>
</dbReference>
<dbReference type="PROSITE" id="PS00152">
    <property type="entry name" value="ATPASE_ALPHA_BETA"/>
    <property type="match status" value="1"/>
</dbReference>
<dbReference type="Proteomes" id="UP000326595">
    <property type="component" value="Chromosome"/>
</dbReference>
<name>A0A5E6TA05_PSEFL</name>
<comment type="similarity">
    <text evidence="2">Belongs to the ATPase alpha/beta chains family.</text>
</comment>
<dbReference type="CDD" id="cd01136">
    <property type="entry name" value="ATPase_flagellum-secretory_path_III"/>
    <property type="match status" value="1"/>
</dbReference>